<sequence>MKQDIARVGHGINNILAIEITYAARFIRVEDGVVNVLAMAKASFSVFVRFVLYVEIHEGRGNGIAMSYINHTLWNDDLESVNKRYQPAPSTYTQCKHKHILTIYPVRYHNPMHARCASKCSASGSDISIDRNRRTSRNSRGKKEWVGVVAVEVLMEGVVVVMVDIVGRAGLTGARALNVCRPFLYYVFLTAQGHPHSAVQDNGLLTYLPLSWFSASVQTISLQHVDEFGAAQEPGKCRKIIAHAGESPFHGTVYKMQDLAGQERVASIVPEIEGGAPTWTGESTVRSRMDHSSSTIVVNGFVKVHVEEGLPGHILETFIR</sequence>
<organism evidence="1">
    <name type="scientific">Aspergillus niger</name>
    <dbReference type="NCBI Taxonomy" id="5061"/>
    <lineage>
        <taxon>Eukaryota</taxon>
        <taxon>Fungi</taxon>
        <taxon>Dikarya</taxon>
        <taxon>Ascomycota</taxon>
        <taxon>Pezizomycotina</taxon>
        <taxon>Eurotiomycetes</taxon>
        <taxon>Eurotiomycetidae</taxon>
        <taxon>Eurotiales</taxon>
        <taxon>Aspergillaceae</taxon>
        <taxon>Aspergillus</taxon>
        <taxon>Aspergillus subgen. Circumdati</taxon>
    </lineage>
</organism>
<dbReference type="KEGG" id="ang:An18g02810"/>
<reference evidence="1" key="2">
    <citation type="submission" date="2025-08" db="UniProtKB">
        <authorList>
            <consortium name="RefSeq"/>
        </authorList>
    </citation>
    <scope>IDENTIFICATION</scope>
</reference>
<accession>A0AAJ8BXR3</accession>
<name>A0AAJ8BXR3_ASPNG</name>
<dbReference type="GeneID" id="84593682"/>
<proteinExistence type="predicted"/>
<dbReference type="VEuPathDB" id="FungiDB:An18g02810"/>
<evidence type="ECO:0000313" key="1">
    <source>
        <dbReference type="RefSeq" id="XP_059605633.1"/>
    </source>
</evidence>
<reference evidence="1" key="1">
    <citation type="submission" date="2025-02" db="EMBL/GenBank/DDBJ databases">
        <authorList>
            <consortium name="NCBI Genome Project"/>
        </authorList>
    </citation>
    <scope>NUCLEOTIDE SEQUENCE</scope>
</reference>
<dbReference type="AlphaFoldDB" id="A0AAJ8BXR3"/>
<dbReference type="RefSeq" id="XP_059605633.1">
    <property type="nucleotide sequence ID" value="XM_059745684.1"/>
</dbReference>
<gene>
    <name evidence="1" type="ORF">An18g02810</name>
</gene>
<protein>
    <submittedName>
        <fullName evidence="1">Uncharacterized protein</fullName>
    </submittedName>
</protein>